<dbReference type="OrthoDB" id="9801841at2"/>
<name>A0A328FBR0_9BACT</name>
<dbReference type="PROSITE" id="PS00108">
    <property type="entry name" value="PROTEIN_KINASE_ST"/>
    <property type="match status" value="1"/>
</dbReference>
<dbReference type="CDD" id="cd14014">
    <property type="entry name" value="STKc_PknB_like"/>
    <property type="match status" value="1"/>
</dbReference>
<dbReference type="InterPro" id="IPR011009">
    <property type="entry name" value="Kinase-like_dom_sf"/>
</dbReference>
<reference evidence="8 9" key="1">
    <citation type="submission" date="2018-06" db="EMBL/GenBank/DDBJ databases">
        <title>Complete Genome Sequence of Desulfobacter hydrogenophilus (DSM3380).</title>
        <authorList>
            <person name="Marietou A."/>
            <person name="Schreiber L."/>
            <person name="Marshall I."/>
            <person name="Jorgensen B."/>
        </authorList>
    </citation>
    <scope>NUCLEOTIDE SEQUENCE [LARGE SCALE GENOMIC DNA]</scope>
    <source>
        <strain evidence="8 9">DSM 3380</strain>
    </source>
</reference>
<dbReference type="EMBL" id="CP036313">
    <property type="protein sequence ID" value="QBH12389.1"/>
    <property type="molecule type" value="Genomic_DNA"/>
</dbReference>
<dbReference type="GO" id="GO:0005776">
    <property type="term" value="C:autophagosome"/>
    <property type="evidence" value="ECO:0007669"/>
    <property type="project" value="TreeGrafter"/>
</dbReference>
<evidence type="ECO:0000256" key="1">
    <source>
        <dbReference type="ARBA" id="ARBA00022679"/>
    </source>
</evidence>
<dbReference type="GO" id="GO:0005829">
    <property type="term" value="C:cytosol"/>
    <property type="evidence" value="ECO:0007669"/>
    <property type="project" value="TreeGrafter"/>
</dbReference>
<dbReference type="InterPro" id="IPR045269">
    <property type="entry name" value="Atg1-like"/>
</dbReference>
<keyword evidence="4" id="KW-0067">ATP-binding</keyword>
<dbReference type="RefSeq" id="WP_111956355.1">
    <property type="nucleotide sequence ID" value="NZ_CP036313.1"/>
</dbReference>
<dbReference type="Pfam" id="PF00069">
    <property type="entry name" value="Pkinase"/>
    <property type="match status" value="1"/>
</dbReference>
<evidence type="ECO:0000256" key="3">
    <source>
        <dbReference type="ARBA" id="ARBA00022777"/>
    </source>
</evidence>
<sequence>MNNYLAGPDKNEQYTNLVPFDKGGMGEIYLADDTVNNEKVAIKIIDLPQKEYAEMLMRELDVSLSLSGDNIVSTLFAGKKSFASHDQIYIVQKFYNSGNLRNKIIKNIPLNECFSMMLDILNGAIVVHKKIVHRDLKPENILVDNDGNLHIADFGLAKYIEEETRTRTFKGSGTYPYMAPECWTNQENTVAMDIYALGIIFYEILAGGLPDRFSNPDDWRDYHLFSQLPDIVGFRTDVPVKLKQIISKMTEKRISDRFESVSEVSERIREAMSQSMTEQSEFSNLANLAHSTNQLLSSKKLEQKRIEEEKEKLEKTLNFHVEELFSDIKRIVNGINSQLEGVEIQLTNSRFTGVIESRKLELKFNNKSIYIQFYPSSTFPSYERDRAVNIRNIQGSRRDIFFQPPGASIFEQKNFILLGNVHCNHQNPNLHACYGFNPILVKAKEEQYGKWYRAQFKDSSLGHQLNRKDFSLRDADFLQEFENCFAMHTLDVDYQELKDADLTRAIQEILTP</sequence>
<dbReference type="InterPro" id="IPR000719">
    <property type="entry name" value="Prot_kinase_dom"/>
</dbReference>
<dbReference type="PANTHER" id="PTHR24348:SF22">
    <property type="entry name" value="NON-SPECIFIC SERINE_THREONINE PROTEIN KINASE"/>
    <property type="match status" value="1"/>
</dbReference>
<dbReference type="InterPro" id="IPR008271">
    <property type="entry name" value="Ser/Thr_kinase_AS"/>
</dbReference>
<evidence type="ECO:0000313" key="10">
    <source>
        <dbReference type="Proteomes" id="UP000293902"/>
    </source>
</evidence>
<dbReference type="EMBL" id="QLNI01000019">
    <property type="protein sequence ID" value="RAM02008.1"/>
    <property type="molecule type" value="Genomic_DNA"/>
</dbReference>
<evidence type="ECO:0000256" key="5">
    <source>
        <dbReference type="SAM" id="Coils"/>
    </source>
</evidence>
<proteinExistence type="predicted"/>
<keyword evidence="3 7" id="KW-0418">Kinase</keyword>
<dbReference type="GO" id="GO:0005524">
    <property type="term" value="F:ATP binding"/>
    <property type="evidence" value="ECO:0007669"/>
    <property type="project" value="UniProtKB-KW"/>
</dbReference>
<keyword evidence="2" id="KW-0547">Nucleotide-binding</keyword>
<protein>
    <submittedName>
        <fullName evidence="7">Serine/threonine protein kinase</fullName>
    </submittedName>
</protein>
<gene>
    <name evidence="8" type="ORF">DO021_10315</name>
    <name evidence="7" type="ORF">EYB58_05370</name>
</gene>
<evidence type="ECO:0000259" key="6">
    <source>
        <dbReference type="PROSITE" id="PS50011"/>
    </source>
</evidence>
<dbReference type="Proteomes" id="UP000248798">
    <property type="component" value="Unassembled WGS sequence"/>
</dbReference>
<evidence type="ECO:0000313" key="9">
    <source>
        <dbReference type="Proteomes" id="UP000248798"/>
    </source>
</evidence>
<feature type="domain" description="Protein kinase" evidence="6">
    <location>
        <begin position="14"/>
        <end position="272"/>
    </location>
</feature>
<dbReference type="SMART" id="SM00220">
    <property type="entry name" value="S_TKc"/>
    <property type="match status" value="1"/>
</dbReference>
<dbReference type="Proteomes" id="UP000293902">
    <property type="component" value="Chromosome"/>
</dbReference>
<accession>A0A328FBR0</accession>
<feature type="coiled-coil region" evidence="5">
    <location>
        <begin position="296"/>
        <end position="323"/>
    </location>
</feature>
<dbReference type="Gene3D" id="3.30.200.20">
    <property type="entry name" value="Phosphorylase Kinase, domain 1"/>
    <property type="match status" value="1"/>
</dbReference>
<reference evidence="7 10" key="2">
    <citation type="submission" date="2019-02" db="EMBL/GenBank/DDBJ databases">
        <title>Complete genome sequence of Desulfobacter hydrogenophilus AcRS1.</title>
        <authorList>
            <person name="Marietou A."/>
            <person name="Lund M.B."/>
            <person name="Marshall I.P.G."/>
            <person name="Schreiber L."/>
            <person name="Jorgensen B."/>
        </authorList>
    </citation>
    <scope>NUCLEOTIDE SEQUENCE [LARGE SCALE GENOMIC DNA]</scope>
    <source>
        <strain evidence="7 10">AcRS1</strain>
    </source>
</reference>
<dbReference type="Gene3D" id="1.10.510.10">
    <property type="entry name" value="Transferase(Phosphotransferase) domain 1"/>
    <property type="match status" value="1"/>
</dbReference>
<evidence type="ECO:0000313" key="8">
    <source>
        <dbReference type="EMBL" id="RAM02008.1"/>
    </source>
</evidence>
<dbReference type="GO" id="GO:0004674">
    <property type="term" value="F:protein serine/threonine kinase activity"/>
    <property type="evidence" value="ECO:0007669"/>
    <property type="project" value="UniProtKB-KW"/>
</dbReference>
<keyword evidence="5" id="KW-0175">Coiled coil</keyword>
<evidence type="ECO:0000256" key="2">
    <source>
        <dbReference type="ARBA" id="ARBA00022741"/>
    </source>
</evidence>
<organism evidence="8 9">
    <name type="scientific">Desulfobacter hydrogenophilus</name>
    <dbReference type="NCBI Taxonomy" id="2291"/>
    <lineage>
        <taxon>Bacteria</taxon>
        <taxon>Pseudomonadati</taxon>
        <taxon>Thermodesulfobacteriota</taxon>
        <taxon>Desulfobacteria</taxon>
        <taxon>Desulfobacterales</taxon>
        <taxon>Desulfobacteraceae</taxon>
        <taxon>Desulfobacter</taxon>
    </lineage>
</organism>
<keyword evidence="7" id="KW-0723">Serine/threonine-protein kinase</keyword>
<evidence type="ECO:0000313" key="7">
    <source>
        <dbReference type="EMBL" id="QBH12389.1"/>
    </source>
</evidence>
<dbReference type="PANTHER" id="PTHR24348">
    <property type="entry name" value="SERINE/THREONINE-PROTEIN KINASE UNC-51-RELATED"/>
    <property type="match status" value="1"/>
</dbReference>
<dbReference type="GO" id="GO:0000407">
    <property type="term" value="C:phagophore assembly site"/>
    <property type="evidence" value="ECO:0007669"/>
    <property type="project" value="TreeGrafter"/>
</dbReference>
<keyword evidence="1" id="KW-0808">Transferase</keyword>
<dbReference type="AlphaFoldDB" id="A0A328FBR0"/>
<dbReference type="PROSITE" id="PS50011">
    <property type="entry name" value="PROTEIN_KINASE_DOM"/>
    <property type="match status" value="1"/>
</dbReference>
<keyword evidence="10" id="KW-1185">Reference proteome</keyword>
<evidence type="ECO:0000256" key="4">
    <source>
        <dbReference type="ARBA" id="ARBA00022840"/>
    </source>
</evidence>
<dbReference type="SUPFAM" id="SSF56112">
    <property type="entry name" value="Protein kinase-like (PK-like)"/>
    <property type="match status" value="1"/>
</dbReference>
<dbReference type="GO" id="GO:0016020">
    <property type="term" value="C:membrane"/>
    <property type="evidence" value="ECO:0007669"/>
    <property type="project" value="TreeGrafter"/>
</dbReference>